<dbReference type="NCBIfam" id="NF040941">
    <property type="entry name" value="GGGWT_bact"/>
    <property type="match status" value="1"/>
</dbReference>
<keyword evidence="1" id="KW-0732">Signal</keyword>
<dbReference type="AlphaFoldDB" id="A0A0G3H3A5"/>
<dbReference type="KEGG" id="cted:CTEST_02120"/>
<dbReference type="Pfam" id="PF17164">
    <property type="entry name" value="DUF5122"/>
    <property type="match status" value="1"/>
</dbReference>
<dbReference type="Gene3D" id="3.90.215.10">
    <property type="entry name" value="Gamma Fibrinogen, chain A, domain 1"/>
    <property type="match status" value="1"/>
</dbReference>
<reference evidence="2 3" key="1">
    <citation type="journal article" date="2015" name="Genome Announc.">
        <title>Complete Genome Sequence of the Type Strain Corynebacterium testudinoris DSM 44614, Recovered from Necrotic Lesions in the Mouth of a Tortoise.</title>
        <authorList>
            <person name="Ruckert C."/>
            <person name="Kriete M."/>
            <person name="Jaenicke S."/>
            <person name="Winkler A."/>
            <person name="Tauch A."/>
        </authorList>
    </citation>
    <scope>NUCLEOTIDE SEQUENCE [LARGE SCALE GENOMIC DNA]</scope>
    <source>
        <strain evidence="2 3">DSM 44614</strain>
    </source>
</reference>
<proteinExistence type="predicted"/>
<dbReference type="InterPro" id="IPR011047">
    <property type="entry name" value="Quinoprotein_ADH-like_sf"/>
</dbReference>
<dbReference type="OrthoDB" id="9802683at2"/>
<dbReference type="Gene3D" id="2.60.40.10">
    <property type="entry name" value="Immunoglobulins"/>
    <property type="match status" value="1"/>
</dbReference>
<dbReference type="GO" id="GO:0005975">
    <property type="term" value="P:carbohydrate metabolic process"/>
    <property type="evidence" value="ECO:0007669"/>
    <property type="project" value="UniProtKB-ARBA"/>
</dbReference>
<gene>
    <name evidence="2" type="ORF">CTEST_02120</name>
</gene>
<dbReference type="InterPro" id="IPR036056">
    <property type="entry name" value="Fibrinogen-like_C"/>
</dbReference>
<keyword evidence="3" id="KW-1185">Reference proteome</keyword>
<dbReference type="STRING" id="136857.CTEST_02120"/>
<evidence type="ECO:0000256" key="1">
    <source>
        <dbReference type="SAM" id="SignalP"/>
    </source>
</evidence>
<accession>A0A0G3H3A5</accession>
<dbReference type="InterPro" id="IPR014716">
    <property type="entry name" value="Fibrinogen_a/b/g_C_1"/>
</dbReference>
<evidence type="ECO:0000313" key="2">
    <source>
        <dbReference type="EMBL" id="AKK07879.1"/>
    </source>
</evidence>
<dbReference type="EMBL" id="CP011545">
    <property type="protein sequence ID" value="AKK07879.1"/>
    <property type="molecule type" value="Genomic_DNA"/>
</dbReference>
<dbReference type="SUPFAM" id="SSF50998">
    <property type="entry name" value="Quinoprotein alcohol dehydrogenase-like"/>
    <property type="match status" value="1"/>
</dbReference>
<organism evidence="2 3">
    <name type="scientific">Corynebacterium testudinoris</name>
    <dbReference type="NCBI Taxonomy" id="136857"/>
    <lineage>
        <taxon>Bacteria</taxon>
        <taxon>Bacillati</taxon>
        <taxon>Actinomycetota</taxon>
        <taxon>Actinomycetes</taxon>
        <taxon>Mycobacteriales</taxon>
        <taxon>Corynebacteriaceae</taxon>
        <taxon>Corynebacterium</taxon>
    </lineage>
</organism>
<dbReference type="InterPro" id="IPR013783">
    <property type="entry name" value="Ig-like_fold"/>
</dbReference>
<dbReference type="SUPFAM" id="SSF56496">
    <property type="entry name" value="Fibrinogen C-terminal domain-like"/>
    <property type="match status" value="1"/>
</dbReference>
<evidence type="ECO:0008006" key="4">
    <source>
        <dbReference type="Google" id="ProtNLM"/>
    </source>
</evidence>
<dbReference type="InterPro" id="IPR013431">
    <property type="entry name" value="Delta_60_rpt"/>
</dbReference>
<sequence>MNISSSLRMFRLLAVCVVLIALVASSFAAPARSQEVVAPNVPQARTVEAAKRDGRTMDTAAGSCWEIKQKFPSQPSGSYWLLTPTMQAPQQFYCDQDMDGGGWVLIGQGREGWEKFADGKGNPERLLARGRSPEDFSPVQLPSATIDGLLSGTDVNQLPEGMRVVRATDSSGSRWQALDLRPTRMTTWSWALPTEDTVAAFRINNGIWRAGGQFQTSFGLDNAWNRVDLSVTANRGYNWGFGYGVNAYGGNTSANNFLWSRNGYSPLPFAELYVRPRISSDENFTRIDDGGTPASEQRAMAANFASPTSWGVSGNLNGRTTEGNAPVQAFAEINGTMFVGGNFTHAEQRNASRQVPRTALAAFDATTGDLREGFNVEFDNQVKALQVLPDGRLLVGGDFKNVNGQSHSGTVVVDPTTGAIDQSWTLEITSRLSSGIVSVTSFALGGEFVYIGGNFTHLSSANVANSYSRAAARVRLDGTPDRSWNPEFNGTVVDIDTSSGGDRFYAAGYFTKSVNNDAMKAAVLSTEPGAQPATNWVFRGSAADRSNYQQAIDDTGQLLFIGGSEHALFGYNTATLDRVSGSITKQIGGDFQAIASDGSVTYAGCHCSQNTYQDAYYWPTMNRDWSRVDNIQWVGAWDAQTGKQLGGFSPYRLISNNAGAWSLFVASDGALWVGGDFVGSNTALDRSQWNGGWVRYPGRDVVAPDTPSRVWSDGGNADTVTIRWSGVSDSTSYEVLRDDRVIATIPSNGSIASGSATVPRGGENRFFVRAVDAAGNRSASTSVFKAPDAGEVDPNNPILIDQRATWHYSYDQGTPAAGWNMESGFATWPEGTVPIGYGAGGLGTSLTPPAGATRPITTWFAREFEVANPRAFTTATLEYVADDGAVVYLNGQEIHRTRLADGPVNADTRANAAISTSAAQATRVRIAIPSSLLKPGKNVLAAETHLNYRTSPNMSFDANLLITDFAPAPETPTPVEPEVPTPAAFRIAEGSEWYYRYDLEEPPVGWDTDADVTAWTQGPAPIGWGHAGVATPIDVPVAQRAATAYFVRDVDIDTAALPAGGYLEISVRADDGVLVRINGKEVGRKRLMEGSVTHNTFASGAVNTATAIADPLIIRIPISELQPGRNRIAVETHLNYRSTPSVTFELSAEVIGA</sequence>
<feature type="chain" id="PRO_5039199771" description="Fibrinogen C-terminal domain-containing protein" evidence="1">
    <location>
        <begin position="29"/>
        <end position="1153"/>
    </location>
</feature>
<name>A0A0G3H3A5_9CORY</name>
<reference evidence="3" key="2">
    <citation type="submission" date="2015-05" db="EMBL/GenBank/DDBJ databases">
        <title>Complete genome sequence of Corynebacterium testudinoris DSM 44614, recovered from necrotic lesions in the mouth of a tortoise.</title>
        <authorList>
            <person name="Ruckert C."/>
            <person name="Albersmeier A."/>
            <person name="Winkler A."/>
            <person name="Tauch A."/>
        </authorList>
    </citation>
    <scope>NUCLEOTIDE SEQUENCE [LARGE SCALE GENOMIC DNA]</scope>
    <source>
        <strain evidence="3">DSM 44614</strain>
    </source>
</reference>
<dbReference type="PATRIC" id="fig|136857.5.peg.414"/>
<dbReference type="Gene3D" id="2.60.120.260">
    <property type="entry name" value="Galactose-binding domain-like"/>
    <property type="match status" value="2"/>
</dbReference>
<feature type="signal peptide" evidence="1">
    <location>
        <begin position="1"/>
        <end position="28"/>
    </location>
</feature>
<protein>
    <recommendedName>
        <fullName evidence="4">Fibrinogen C-terminal domain-containing protein</fullName>
    </recommendedName>
</protein>
<dbReference type="Proteomes" id="UP000035540">
    <property type="component" value="Chromosome"/>
</dbReference>
<evidence type="ECO:0000313" key="3">
    <source>
        <dbReference type="Proteomes" id="UP000035540"/>
    </source>
</evidence>
<dbReference type="RefSeq" id="WP_052844272.1">
    <property type="nucleotide sequence ID" value="NZ_CP011545.1"/>
</dbReference>